<evidence type="ECO:0000256" key="5">
    <source>
        <dbReference type="ARBA" id="ARBA00023136"/>
    </source>
</evidence>
<evidence type="ECO:0000313" key="7">
    <source>
        <dbReference type="EMBL" id="KEF51027.1"/>
    </source>
</evidence>
<dbReference type="AlphaFoldDB" id="A0A072NUH0"/>
<reference evidence="7 8" key="1">
    <citation type="submission" date="2013-03" db="EMBL/GenBank/DDBJ databases">
        <title>The Genome Sequence of Exophiala aquamarina CBS 119918.</title>
        <authorList>
            <consortium name="The Broad Institute Genomics Platform"/>
            <person name="Cuomo C."/>
            <person name="de Hoog S."/>
            <person name="Gorbushina A."/>
            <person name="Walker B."/>
            <person name="Young S.K."/>
            <person name="Zeng Q."/>
            <person name="Gargeya S."/>
            <person name="Fitzgerald M."/>
            <person name="Haas B."/>
            <person name="Abouelleil A."/>
            <person name="Allen A.W."/>
            <person name="Alvarado L."/>
            <person name="Arachchi H.M."/>
            <person name="Berlin A.M."/>
            <person name="Chapman S.B."/>
            <person name="Gainer-Dewar J."/>
            <person name="Goldberg J."/>
            <person name="Griggs A."/>
            <person name="Gujja S."/>
            <person name="Hansen M."/>
            <person name="Howarth C."/>
            <person name="Imamovic A."/>
            <person name="Ireland A."/>
            <person name="Larimer J."/>
            <person name="McCowan C."/>
            <person name="Murphy C."/>
            <person name="Pearson M."/>
            <person name="Poon T.W."/>
            <person name="Priest M."/>
            <person name="Roberts A."/>
            <person name="Saif S."/>
            <person name="Shea T."/>
            <person name="Sisk P."/>
            <person name="Sykes S."/>
            <person name="Wortman J."/>
            <person name="Nusbaum C."/>
            <person name="Birren B."/>
        </authorList>
    </citation>
    <scope>NUCLEOTIDE SEQUENCE [LARGE SCALE GENOMIC DNA]</scope>
    <source>
        <strain evidence="7 8">CBS 119918</strain>
    </source>
</reference>
<proteinExistence type="inferred from homology"/>
<dbReference type="GO" id="GO:0016020">
    <property type="term" value="C:membrane"/>
    <property type="evidence" value="ECO:0007669"/>
    <property type="project" value="UniProtKB-SubCell"/>
</dbReference>
<accession>A0A072NUH0</accession>
<dbReference type="OrthoDB" id="4159401at2759"/>
<dbReference type="VEuPathDB" id="FungiDB:A1O9_12911"/>
<sequence length="151" mass="14693">MAKLSSSPCDIVVLTYSGEHFFIDLTAPALAVTVINLTLSSYHYSTMNAVITAKSYAGPAIAAGTGTLAAIGTTYILPAFGFCAAGVKAGSVAAGVQASVYGAAVPAGSVFATLQSYGATGALAGTLGVAALPIGIVVAGGTYLAGKAIRG</sequence>
<evidence type="ECO:0000256" key="1">
    <source>
        <dbReference type="ARBA" id="ARBA00004141"/>
    </source>
</evidence>
<dbReference type="Pfam" id="PF06140">
    <property type="entry name" value="Ifi-6-16"/>
    <property type="match status" value="1"/>
</dbReference>
<dbReference type="EMBL" id="AMGV01000032">
    <property type="protein sequence ID" value="KEF51027.1"/>
    <property type="molecule type" value="Genomic_DNA"/>
</dbReference>
<protein>
    <submittedName>
        <fullName evidence="7">Uncharacterized protein</fullName>
    </submittedName>
</protein>
<feature type="transmembrane region" description="Helical" evidence="6">
    <location>
        <begin position="123"/>
        <end position="145"/>
    </location>
</feature>
<evidence type="ECO:0000313" key="8">
    <source>
        <dbReference type="Proteomes" id="UP000027920"/>
    </source>
</evidence>
<organism evidence="7 8">
    <name type="scientific">Exophiala aquamarina CBS 119918</name>
    <dbReference type="NCBI Taxonomy" id="1182545"/>
    <lineage>
        <taxon>Eukaryota</taxon>
        <taxon>Fungi</taxon>
        <taxon>Dikarya</taxon>
        <taxon>Ascomycota</taxon>
        <taxon>Pezizomycotina</taxon>
        <taxon>Eurotiomycetes</taxon>
        <taxon>Chaetothyriomycetidae</taxon>
        <taxon>Chaetothyriales</taxon>
        <taxon>Herpotrichiellaceae</taxon>
        <taxon>Exophiala</taxon>
    </lineage>
</organism>
<feature type="transmembrane region" description="Helical" evidence="6">
    <location>
        <begin position="89"/>
        <end position="111"/>
    </location>
</feature>
<evidence type="ECO:0000256" key="2">
    <source>
        <dbReference type="ARBA" id="ARBA00007262"/>
    </source>
</evidence>
<gene>
    <name evidence="7" type="ORF">A1O9_12911</name>
</gene>
<keyword evidence="3 6" id="KW-0812">Transmembrane</keyword>
<evidence type="ECO:0000256" key="3">
    <source>
        <dbReference type="ARBA" id="ARBA00022692"/>
    </source>
</evidence>
<dbReference type="RefSeq" id="XP_013253617.1">
    <property type="nucleotide sequence ID" value="XM_013398163.1"/>
</dbReference>
<keyword evidence="5 6" id="KW-0472">Membrane</keyword>
<dbReference type="InterPro" id="IPR038213">
    <property type="entry name" value="IFI6/IFI27-like_sf"/>
</dbReference>
<feature type="transmembrane region" description="Helical" evidence="6">
    <location>
        <begin position="21"/>
        <end position="44"/>
    </location>
</feature>
<evidence type="ECO:0000256" key="4">
    <source>
        <dbReference type="ARBA" id="ARBA00022989"/>
    </source>
</evidence>
<dbReference type="Gene3D" id="6.10.110.10">
    <property type="match status" value="1"/>
</dbReference>
<comment type="similarity">
    <text evidence="2">Belongs to the IFI6/IFI27 family.</text>
</comment>
<keyword evidence="8" id="KW-1185">Reference proteome</keyword>
<dbReference type="GeneID" id="25287805"/>
<dbReference type="Proteomes" id="UP000027920">
    <property type="component" value="Unassembled WGS sequence"/>
</dbReference>
<evidence type="ECO:0000256" key="6">
    <source>
        <dbReference type="SAM" id="Phobius"/>
    </source>
</evidence>
<comment type="caution">
    <text evidence="7">The sequence shown here is derived from an EMBL/GenBank/DDBJ whole genome shotgun (WGS) entry which is preliminary data.</text>
</comment>
<feature type="transmembrane region" description="Helical" evidence="6">
    <location>
        <begin position="56"/>
        <end position="77"/>
    </location>
</feature>
<name>A0A072NUH0_9EURO</name>
<dbReference type="InterPro" id="IPR009311">
    <property type="entry name" value="IFI6/IFI27-like"/>
</dbReference>
<comment type="subcellular location">
    <subcellularLocation>
        <location evidence="1">Membrane</location>
        <topology evidence="1">Multi-pass membrane protein</topology>
    </subcellularLocation>
</comment>
<keyword evidence="4 6" id="KW-1133">Transmembrane helix</keyword>
<dbReference type="HOGENOM" id="CLU_145532_0_0_1"/>